<comment type="subcellular location">
    <subcellularLocation>
        <location evidence="1">Membrane</location>
        <topology evidence="1">Multi-pass membrane protein</topology>
    </subcellularLocation>
</comment>
<feature type="transmembrane region" description="Helical" evidence="7">
    <location>
        <begin position="251"/>
        <end position="273"/>
    </location>
</feature>
<evidence type="ECO:0000256" key="4">
    <source>
        <dbReference type="ARBA" id="ARBA00023136"/>
    </source>
</evidence>
<gene>
    <name evidence="9" type="ORF">K458DRAFT_345941</name>
</gene>
<keyword evidence="10" id="KW-1185">Reference proteome</keyword>
<evidence type="ECO:0000256" key="3">
    <source>
        <dbReference type="ARBA" id="ARBA00022989"/>
    </source>
</evidence>
<dbReference type="PANTHER" id="PTHR33048">
    <property type="entry name" value="PTH11-LIKE INTEGRAL MEMBRANE PROTEIN (AFU_ORTHOLOGUE AFUA_5G11245)"/>
    <property type="match status" value="1"/>
</dbReference>
<protein>
    <recommendedName>
        <fullName evidence="8">Rhodopsin domain-containing protein</fullName>
    </recommendedName>
</protein>
<reference evidence="9" key="1">
    <citation type="journal article" date="2020" name="Stud. Mycol.">
        <title>101 Dothideomycetes genomes: a test case for predicting lifestyles and emergence of pathogens.</title>
        <authorList>
            <person name="Haridas S."/>
            <person name="Albert R."/>
            <person name="Binder M."/>
            <person name="Bloem J."/>
            <person name="Labutti K."/>
            <person name="Salamov A."/>
            <person name="Andreopoulos B."/>
            <person name="Baker S."/>
            <person name="Barry K."/>
            <person name="Bills G."/>
            <person name="Bluhm B."/>
            <person name="Cannon C."/>
            <person name="Castanera R."/>
            <person name="Culley D."/>
            <person name="Daum C."/>
            <person name="Ezra D."/>
            <person name="Gonzalez J."/>
            <person name="Henrissat B."/>
            <person name="Kuo A."/>
            <person name="Liang C."/>
            <person name="Lipzen A."/>
            <person name="Lutzoni F."/>
            <person name="Magnuson J."/>
            <person name="Mondo S."/>
            <person name="Nolan M."/>
            <person name="Ohm R."/>
            <person name="Pangilinan J."/>
            <person name="Park H.-J."/>
            <person name="Ramirez L."/>
            <person name="Alfaro M."/>
            <person name="Sun H."/>
            <person name="Tritt A."/>
            <person name="Yoshinaga Y."/>
            <person name="Zwiers L.-H."/>
            <person name="Turgeon B."/>
            <person name="Goodwin S."/>
            <person name="Spatafora J."/>
            <person name="Crous P."/>
            <person name="Grigoriev I."/>
        </authorList>
    </citation>
    <scope>NUCLEOTIDE SEQUENCE</scope>
    <source>
        <strain evidence="9">CBS 122367</strain>
    </source>
</reference>
<dbReference type="GO" id="GO:0016020">
    <property type="term" value="C:membrane"/>
    <property type="evidence" value="ECO:0007669"/>
    <property type="project" value="UniProtKB-SubCell"/>
</dbReference>
<evidence type="ECO:0000313" key="10">
    <source>
        <dbReference type="Proteomes" id="UP000799291"/>
    </source>
</evidence>
<dbReference type="PANTHER" id="PTHR33048:SF161">
    <property type="entry name" value="INTEGRAL MEMBRANE PROTEIN"/>
    <property type="match status" value="1"/>
</dbReference>
<evidence type="ECO:0000256" key="5">
    <source>
        <dbReference type="ARBA" id="ARBA00038359"/>
    </source>
</evidence>
<comment type="similarity">
    <text evidence="5">Belongs to the SAT4 family.</text>
</comment>
<keyword evidence="2 7" id="KW-0812">Transmembrane</keyword>
<evidence type="ECO:0000256" key="6">
    <source>
        <dbReference type="SAM" id="MobiDB-lite"/>
    </source>
</evidence>
<evidence type="ECO:0000313" key="9">
    <source>
        <dbReference type="EMBL" id="KAF2680046.1"/>
    </source>
</evidence>
<organism evidence="9 10">
    <name type="scientific">Lentithecium fluviatile CBS 122367</name>
    <dbReference type="NCBI Taxonomy" id="1168545"/>
    <lineage>
        <taxon>Eukaryota</taxon>
        <taxon>Fungi</taxon>
        <taxon>Dikarya</taxon>
        <taxon>Ascomycota</taxon>
        <taxon>Pezizomycotina</taxon>
        <taxon>Dothideomycetes</taxon>
        <taxon>Pleosporomycetidae</taxon>
        <taxon>Pleosporales</taxon>
        <taxon>Massarineae</taxon>
        <taxon>Lentitheciaceae</taxon>
        <taxon>Lentithecium</taxon>
    </lineage>
</organism>
<feature type="transmembrane region" description="Helical" evidence="7">
    <location>
        <begin position="22"/>
        <end position="42"/>
    </location>
</feature>
<dbReference type="AlphaFoldDB" id="A0A6G1IP76"/>
<dbReference type="Pfam" id="PF20684">
    <property type="entry name" value="Fung_rhodopsin"/>
    <property type="match status" value="1"/>
</dbReference>
<keyword evidence="3 7" id="KW-1133">Transmembrane helix</keyword>
<feature type="transmembrane region" description="Helical" evidence="7">
    <location>
        <begin position="211"/>
        <end position="231"/>
    </location>
</feature>
<sequence>MLATDPLTKTDIFQFPIVTRQLAANFFLVGFAATLVALRFVARRIRKTNIWWDDAAAVASLVFTFGMLAMHITYANHGMRYHVTELPLANITFIAKQLVAYQAVYYVAMASVKLSYLWFYLRIFPQQDFRKWIWICMGLVAGYWLGSMLQIFLICTPFEMNWNPLIPGGHCASYNVAFVTIGIFNMITDLIIMLLPIPFLRKLQMAIGTKLGLIAIFVIGLFVTAITIIRINVLLHVDFTDLSYSMHDAAFWSVAEPAIAIINCCIATLRPLLKIISPARLWTSNKGNTTDRVGYSGDIGSGNKLRNKLGLEHDEYPLTRIEDGMTNTVVASGNGESELGAKGDADSENSLRNVAPMPVGGGTKWEGQRLGQERRPSVRKPGHGGIHVQHEYGIQTQGGGS</sequence>
<dbReference type="InterPro" id="IPR049326">
    <property type="entry name" value="Rhodopsin_dom_fungi"/>
</dbReference>
<feature type="domain" description="Rhodopsin" evidence="8">
    <location>
        <begin position="38"/>
        <end position="274"/>
    </location>
</feature>
<accession>A0A6G1IP76</accession>
<evidence type="ECO:0000256" key="1">
    <source>
        <dbReference type="ARBA" id="ARBA00004141"/>
    </source>
</evidence>
<keyword evidence="4 7" id="KW-0472">Membrane</keyword>
<feature type="transmembrane region" description="Helical" evidence="7">
    <location>
        <begin position="133"/>
        <end position="154"/>
    </location>
</feature>
<evidence type="ECO:0000256" key="7">
    <source>
        <dbReference type="SAM" id="Phobius"/>
    </source>
</evidence>
<proteinExistence type="inferred from homology"/>
<feature type="transmembrane region" description="Helical" evidence="7">
    <location>
        <begin position="103"/>
        <end position="121"/>
    </location>
</feature>
<name>A0A6G1IP76_9PLEO</name>
<dbReference type="EMBL" id="MU005599">
    <property type="protein sequence ID" value="KAF2680046.1"/>
    <property type="molecule type" value="Genomic_DNA"/>
</dbReference>
<evidence type="ECO:0000256" key="2">
    <source>
        <dbReference type="ARBA" id="ARBA00022692"/>
    </source>
</evidence>
<dbReference type="InterPro" id="IPR052337">
    <property type="entry name" value="SAT4-like"/>
</dbReference>
<feature type="transmembrane region" description="Helical" evidence="7">
    <location>
        <begin position="54"/>
        <end position="74"/>
    </location>
</feature>
<dbReference type="Proteomes" id="UP000799291">
    <property type="component" value="Unassembled WGS sequence"/>
</dbReference>
<dbReference type="OrthoDB" id="10017208at2759"/>
<feature type="region of interest" description="Disordered" evidence="6">
    <location>
        <begin position="332"/>
        <end position="401"/>
    </location>
</feature>
<evidence type="ECO:0000259" key="8">
    <source>
        <dbReference type="Pfam" id="PF20684"/>
    </source>
</evidence>
<feature type="transmembrane region" description="Helical" evidence="7">
    <location>
        <begin position="174"/>
        <end position="199"/>
    </location>
</feature>